<evidence type="ECO:0000256" key="4">
    <source>
        <dbReference type="ARBA" id="ARBA00020831"/>
    </source>
</evidence>
<feature type="transmembrane region" description="Helical" evidence="12">
    <location>
        <begin position="538"/>
        <end position="556"/>
    </location>
</feature>
<dbReference type="SUPFAM" id="SSF53649">
    <property type="entry name" value="Alkaline phosphatase-like"/>
    <property type="match status" value="1"/>
</dbReference>
<evidence type="ECO:0000256" key="5">
    <source>
        <dbReference type="ARBA" id="ARBA00022502"/>
    </source>
</evidence>
<keyword evidence="7 12" id="KW-0812">Transmembrane</keyword>
<dbReference type="OrthoDB" id="2748310at2759"/>
<dbReference type="PANTHER" id="PTHR12250:SF0">
    <property type="entry name" value="GPI ETHANOLAMINE PHOSPHATE TRANSFERASE 1"/>
    <property type="match status" value="1"/>
</dbReference>
<comment type="similarity">
    <text evidence="3 12">Belongs to the PIGG/PIGN/PIGO family. PIGN subfamily.</text>
</comment>
<dbReference type="STRING" id="7266.A0A3B0IZP9"/>
<name>A0A3B0IZP9_DROGU</name>
<keyword evidence="10 12" id="KW-0472">Membrane</keyword>
<sequence length="884" mass="100202">MWIVYALVVHVLLLGSIFVIYFRSPVINDLKPQSPFIGYGLEAPANRLVLIVTDGLRAASFFEDNCRHVPHLRKIFMREGLVGISRTRVPTESRPGHIALIAGLYEDPSAVLKGWKENPIDFDTVLNRSGHSYSWGAPDILNIFQKLTGENDPRMYFDAYSHDMDFSGKHKTYKVDEWVFRQVRFLLNRKKEELHKHQPVVFFMHLLGLDTAGHVHKPGTALFLENLNFTEHGIWQIYNEFESVFPDKKTVYLLTSDHGMTDSGSHGSGAPHETETPFMLWGAGVSRTASTVGTRKFVANDEGVQLPLHELEQAQLTPLMSALIGLPPPMNNFGILPTGYMAVSEEYEAMAAHSNALQLLAQYEKLLEQHRKGLFADILNNFDELSQAEIDAYKQLIVKLHTKRDYSKLLARSNVVMELTLKGIDYYHGYYRNCLLLSTTATFLGWIFYLYRLLSRNSAGKLQIMLERQEKVSRVTLDVSMFLLLFFLVAQRAQIAIAFYLLLPLPVWMMALKPKACGTSSVAVPISQPGASARLTSASQLLLIIVCAELMVFTFFERRLISVCFVAFGCYNNWRNFVPNSREFYSWLALVVTLGCFPLLPPSVGYQNRYLFLFGIVLILVNALWCTERRLMLSNHTKYCNALVLLNTIVCVHLHSNQIGVPIVLHLASWSFLIYAFASIAFNSESKLELRLAQICFNLSSLYALLCTSYESVFVQLLTMELSLSLSAQSSRSSEKSVLRLAFTILLYTFFSLFGSGNIASISSFDPNIARCFLSNFLPFIIMGLVLLKLLLPVVLNLNIVYTHCECAREQEQRIFICLLIICDIMGFNFLFLVRNQGSWLEIGSSISHFVIMEVTTLVLLLLSYAAKLLLRLVNCDRLVEKLR</sequence>
<evidence type="ECO:0000256" key="10">
    <source>
        <dbReference type="ARBA" id="ARBA00023136"/>
    </source>
</evidence>
<comment type="caution">
    <text evidence="12">Lacks conserved residue(s) required for the propagation of feature annotation.</text>
</comment>
<dbReference type="GO" id="GO:0051377">
    <property type="term" value="F:mannose-ethanolamine phosphotransferase activity"/>
    <property type="evidence" value="ECO:0007669"/>
    <property type="project" value="UniProtKB-UniRule"/>
</dbReference>
<evidence type="ECO:0000259" key="13">
    <source>
        <dbReference type="Pfam" id="PF04987"/>
    </source>
</evidence>
<keyword evidence="15" id="KW-1185">Reference proteome</keyword>
<feature type="transmembrane region" description="Helical" evidence="12">
    <location>
        <begin position="584"/>
        <end position="604"/>
    </location>
</feature>
<dbReference type="EC" id="2.-.-.-" evidence="12"/>
<dbReference type="Pfam" id="PF04987">
    <property type="entry name" value="PigN"/>
    <property type="match status" value="1"/>
</dbReference>
<accession>A0A3B0IZP9</accession>
<comment type="function">
    <text evidence="12">Ethanolamine phosphate transferase involved in glycosylphosphatidylinositol-anchor biosynthesis. Transfers ethanolamine phosphate to the first alpha-1,4-linked mannose of the glycosylphosphatidylinositol precursor of GPI-anchor.</text>
</comment>
<evidence type="ECO:0000256" key="9">
    <source>
        <dbReference type="ARBA" id="ARBA00022989"/>
    </source>
</evidence>
<keyword evidence="9 12" id="KW-1133">Transmembrane helix</keyword>
<feature type="transmembrane region" description="Helical" evidence="12">
    <location>
        <begin position="777"/>
        <end position="802"/>
    </location>
</feature>
<comment type="subcellular location">
    <subcellularLocation>
        <location evidence="1 12">Endoplasmic reticulum membrane</location>
        <topology evidence="1 12">Multi-pass membrane protein</topology>
    </subcellularLocation>
</comment>
<comment type="pathway">
    <text evidence="2 12">Glycolipid biosynthesis; glycosylphosphatidylinositol-anchor biosynthesis.</text>
</comment>
<feature type="domain" description="GPI ethanolamine phosphate transferase 1 C-terminal" evidence="13">
    <location>
        <begin position="422"/>
        <end position="839"/>
    </location>
</feature>
<keyword evidence="5 12" id="KW-0337">GPI-anchor biosynthesis</keyword>
<evidence type="ECO:0000256" key="1">
    <source>
        <dbReference type="ARBA" id="ARBA00004477"/>
    </source>
</evidence>
<gene>
    <name evidence="14" type="ORF">DGUA_6G001116</name>
</gene>
<dbReference type="Proteomes" id="UP000268350">
    <property type="component" value="Unassembled WGS sequence"/>
</dbReference>
<dbReference type="CDD" id="cd16020">
    <property type="entry name" value="GPI_EPT_1"/>
    <property type="match status" value="1"/>
</dbReference>
<dbReference type="Gene3D" id="3.40.720.10">
    <property type="entry name" value="Alkaline Phosphatase, subunit A"/>
    <property type="match status" value="1"/>
</dbReference>
<dbReference type="AlphaFoldDB" id="A0A3B0IZP9"/>
<dbReference type="InterPro" id="IPR017850">
    <property type="entry name" value="Alkaline_phosphatase_core_sf"/>
</dbReference>
<dbReference type="EMBL" id="OUUW01000001">
    <property type="protein sequence ID" value="SPP73617.1"/>
    <property type="molecule type" value="Genomic_DNA"/>
</dbReference>
<evidence type="ECO:0000313" key="15">
    <source>
        <dbReference type="Proteomes" id="UP000268350"/>
    </source>
</evidence>
<dbReference type="GO" id="GO:0005789">
    <property type="term" value="C:endoplasmic reticulum membrane"/>
    <property type="evidence" value="ECO:0007669"/>
    <property type="project" value="UniProtKB-SubCell"/>
</dbReference>
<dbReference type="GO" id="GO:0006506">
    <property type="term" value="P:GPI anchor biosynthetic process"/>
    <property type="evidence" value="ECO:0007669"/>
    <property type="project" value="UniProtKB-UniPathway"/>
</dbReference>
<organism evidence="14 15">
    <name type="scientific">Drosophila guanche</name>
    <name type="common">Fruit fly</name>
    <dbReference type="NCBI Taxonomy" id="7266"/>
    <lineage>
        <taxon>Eukaryota</taxon>
        <taxon>Metazoa</taxon>
        <taxon>Ecdysozoa</taxon>
        <taxon>Arthropoda</taxon>
        <taxon>Hexapoda</taxon>
        <taxon>Insecta</taxon>
        <taxon>Pterygota</taxon>
        <taxon>Neoptera</taxon>
        <taxon>Endopterygota</taxon>
        <taxon>Diptera</taxon>
        <taxon>Brachycera</taxon>
        <taxon>Muscomorpha</taxon>
        <taxon>Ephydroidea</taxon>
        <taxon>Drosophilidae</taxon>
        <taxon>Drosophila</taxon>
        <taxon>Sophophora</taxon>
    </lineage>
</organism>
<evidence type="ECO:0000256" key="7">
    <source>
        <dbReference type="ARBA" id="ARBA00022692"/>
    </source>
</evidence>
<evidence type="ECO:0000256" key="2">
    <source>
        <dbReference type="ARBA" id="ARBA00004687"/>
    </source>
</evidence>
<dbReference type="InterPro" id="IPR037671">
    <property type="entry name" value="PIGN_N"/>
</dbReference>
<feature type="transmembrane region" description="Helical" evidence="12">
    <location>
        <begin position="846"/>
        <end position="865"/>
    </location>
</feature>
<feature type="transmembrane region" description="Helical" evidence="12">
    <location>
        <begin position="639"/>
        <end position="657"/>
    </location>
</feature>
<evidence type="ECO:0000256" key="12">
    <source>
        <dbReference type="RuleBase" id="RU367138"/>
    </source>
</evidence>
<dbReference type="InterPro" id="IPR007070">
    <property type="entry name" value="GPI_EtnP_transferase_1"/>
</dbReference>
<feature type="transmembrane region" description="Helical" evidence="12">
    <location>
        <begin position="435"/>
        <end position="454"/>
    </location>
</feature>
<evidence type="ECO:0000256" key="8">
    <source>
        <dbReference type="ARBA" id="ARBA00022824"/>
    </source>
</evidence>
<proteinExistence type="inferred from homology"/>
<keyword evidence="6 12" id="KW-0808">Transferase</keyword>
<keyword evidence="8 12" id="KW-0256">Endoplasmic reticulum</keyword>
<evidence type="ECO:0000256" key="11">
    <source>
        <dbReference type="ARBA" id="ARBA00023180"/>
    </source>
</evidence>
<evidence type="ECO:0000256" key="6">
    <source>
        <dbReference type="ARBA" id="ARBA00022679"/>
    </source>
</evidence>
<feature type="transmembrane region" description="Helical" evidence="12">
    <location>
        <begin position="475"/>
        <end position="503"/>
    </location>
</feature>
<keyword evidence="11" id="KW-0325">Glycoprotein</keyword>
<feature type="transmembrane region" description="Helical" evidence="12">
    <location>
        <begin position="814"/>
        <end position="834"/>
    </location>
</feature>
<reference evidence="15" key="1">
    <citation type="submission" date="2018-01" db="EMBL/GenBank/DDBJ databases">
        <authorList>
            <person name="Alioto T."/>
            <person name="Alioto T."/>
        </authorList>
    </citation>
    <scope>NUCLEOTIDE SEQUENCE [LARGE SCALE GENOMIC DNA]</scope>
</reference>
<dbReference type="PANTHER" id="PTHR12250">
    <property type="entry name" value="PHOSPHATIDYLINOSITOL GLYCAN, CLASS N"/>
    <property type="match status" value="1"/>
</dbReference>
<protein>
    <recommendedName>
        <fullName evidence="4 12">GPI ethanolamine phosphate transferase 1</fullName>
        <ecNumber evidence="12">2.-.-.-</ecNumber>
    </recommendedName>
</protein>
<feature type="transmembrane region" description="Helical" evidence="12">
    <location>
        <begin position="610"/>
        <end position="627"/>
    </location>
</feature>
<dbReference type="UniPathway" id="UPA00196"/>
<evidence type="ECO:0000313" key="14">
    <source>
        <dbReference type="EMBL" id="SPP73617.1"/>
    </source>
</evidence>
<dbReference type="OMA" id="QSYFHRE"/>
<feature type="transmembrane region" description="Helical" evidence="12">
    <location>
        <begin position="738"/>
        <end position="757"/>
    </location>
</feature>
<feature type="transmembrane region" description="Helical" evidence="12">
    <location>
        <begin position="663"/>
        <end position="682"/>
    </location>
</feature>
<evidence type="ECO:0000256" key="3">
    <source>
        <dbReference type="ARBA" id="ARBA00008400"/>
    </source>
</evidence>
<dbReference type="InterPro" id="IPR017852">
    <property type="entry name" value="GPI_EtnP_transferase_1_C"/>
</dbReference>